<evidence type="ECO:0000313" key="1">
    <source>
        <dbReference type="EMBL" id="EAY18918.1"/>
    </source>
</evidence>
<reference evidence="1" key="1">
    <citation type="submission" date="2006-10" db="EMBL/GenBank/DDBJ databases">
        <authorList>
            <person name="Amadeo P."/>
            <person name="Zhao Q."/>
            <person name="Wortman J."/>
            <person name="Fraser-Liggett C."/>
            <person name="Carlton J."/>
        </authorList>
    </citation>
    <scope>NUCLEOTIDE SEQUENCE</scope>
    <source>
        <strain evidence="1">G3</strain>
    </source>
</reference>
<dbReference type="Gene3D" id="2.60.120.260">
    <property type="entry name" value="Galactose-binding domain-like"/>
    <property type="match status" value="1"/>
</dbReference>
<reference evidence="1" key="2">
    <citation type="journal article" date="2007" name="Science">
        <title>Draft genome sequence of the sexually transmitted pathogen Trichomonas vaginalis.</title>
        <authorList>
            <person name="Carlton J.M."/>
            <person name="Hirt R.P."/>
            <person name="Silva J.C."/>
            <person name="Delcher A.L."/>
            <person name="Schatz M."/>
            <person name="Zhao Q."/>
            <person name="Wortman J.R."/>
            <person name="Bidwell S.L."/>
            <person name="Alsmark U.C.M."/>
            <person name="Besteiro S."/>
            <person name="Sicheritz-Ponten T."/>
            <person name="Noel C.J."/>
            <person name="Dacks J.B."/>
            <person name="Foster P.G."/>
            <person name="Simillion C."/>
            <person name="Van de Peer Y."/>
            <person name="Miranda-Saavedra D."/>
            <person name="Barton G.J."/>
            <person name="Westrop G.D."/>
            <person name="Mueller S."/>
            <person name="Dessi D."/>
            <person name="Fiori P.L."/>
            <person name="Ren Q."/>
            <person name="Paulsen I."/>
            <person name="Zhang H."/>
            <person name="Bastida-Corcuera F.D."/>
            <person name="Simoes-Barbosa A."/>
            <person name="Brown M.T."/>
            <person name="Hayes R.D."/>
            <person name="Mukherjee M."/>
            <person name="Okumura C.Y."/>
            <person name="Schneider R."/>
            <person name="Smith A.J."/>
            <person name="Vanacova S."/>
            <person name="Villalvazo M."/>
            <person name="Haas B.J."/>
            <person name="Pertea M."/>
            <person name="Feldblyum T.V."/>
            <person name="Utterback T.R."/>
            <person name="Shu C.L."/>
            <person name="Osoegawa K."/>
            <person name="de Jong P.J."/>
            <person name="Hrdy I."/>
            <person name="Horvathova L."/>
            <person name="Zubacova Z."/>
            <person name="Dolezal P."/>
            <person name="Malik S.B."/>
            <person name="Logsdon J.M. Jr."/>
            <person name="Henze K."/>
            <person name="Gupta A."/>
            <person name="Wang C.C."/>
            <person name="Dunne R.L."/>
            <person name="Upcroft J.A."/>
            <person name="Upcroft P."/>
            <person name="White O."/>
            <person name="Salzberg S.L."/>
            <person name="Tang P."/>
            <person name="Chiu C.-H."/>
            <person name="Lee Y.-S."/>
            <person name="Embley T.M."/>
            <person name="Coombs G.H."/>
            <person name="Mottram J.C."/>
            <person name="Tachezy J."/>
            <person name="Fraser-Liggett C.M."/>
            <person name="Johnson P.J."/>
        </authorList>
    </citation>
    <scope>NUCLEOTIDE SEQUENCE [LARGE SCALE GENOMIC DNA]</scope>
    <source>
        <strain evidence="1">G3</strain>
    </source>
</reference>
<dbReference type="EMBL" id="DS113213">
    <property type="protein sequence ID" value="EAY18918.1"/>
    <property type="molecule type" value="Genomic_DNA"/>
</dbReference>
<sequence length="195" mass="23008">MNNEIEYYVSGTGSQSINDTIQPTKPEFAFDQIDKNYDWCSDCGQYPDEHPYIVFSIKDKFIHFNGYMIRAGCCADKGCCCRYKGFHCCECCIYSWSLQISDNKRKWKTIHQVKKDNELVYCKEKIYKFSETYVTKYIRMIQDENCPGDPPCMGLNKIEFFGKYVRDPIRMYEISLEELEDKDEDEVSIIGRVHN</sequence>
<name>A2DKW5_TRIV3</name>
<organism evidence="1 2">
    <name type="scientific">Trichomonas vaginalis (strain ATCC PRA-98 / G3)</name>
    <dbReference type="NCBI Taxonomy" id="412133"/>
    <lineage>
        <taxon>Eukaryota</taxon>
        <taxon>Metamonada</taxon>
        <taxon>Parabasalia</taxon>
        <taxon>Trichomonadida</taxon>
        <taxon>Trichomonadidae</taxon>
        <taxon>Trichomonas</taxon>
    </lineage>
</organism>
<accession>A2DKW5</accession>
<protein>
    <submittedName>
        <fullName evidence="1">Uncharacterized protein</fullName>
    </submittedName>
</protein>
<keyword evidence="2" id="KW-1185">Reference proteome</keyword>
<dbReference type="VEuPathDB" id="TrichDB:TVAG_146610"/>
<dbReference type="Proteomes" id="UP000001542">
    <property type="component" value="Unassembled WGS sequence"/>
</dbReference>
<dbReference type="InParanoid" id="A2DKW5"/>
<gene>
    <name evidence="1" type="ORF">TVAG_146610</name>
</gene>
<evidence type="ECO:0000313" key="2">
    <source>
        <dbReference type="Proteomes" id="UP000001542"/>
    </source>
</evidence>
<dbReference type="InterPro" id="IPR008979">
    <property type="entry name" value="Galactose-bd-like_sf"/>
</dbReference>
<dbReference type="SUPFAM" id="SSF49785">
    <property type="entry name" value="Galactose-binding domain-like"/>
    <property type="match status" value="1"/>
</dbReference>
<dbReference type="AlphaFoldDB" id="A2DKW5"/>
<dbReference type="VEuPathDB" id="TrichDB:TVAGG3_0361600"/>
<dbReference type="RefSeq" id="XP_001579904.1">
    <property type="nucleotide sequence ID" value="XM_001579854.1"/>
</dbReference>
<proteinExistence type="predicted"/>
<dbReference type="KEGG" id="tva:75651428"/>